<dbReference type="PANTHER" id="PTHR24346:SF75">
    <property type="entry name" value="AURORA KINASE"/>
    <property type="match status" value="1"/>
</dbReference>
<dbReference type="SUPFAM" id="SSF56112">
    <property type="entry name" value="Protein kinase-like (PK-like)"/>
    <property type="match status" value="1"/>
</dbReference>
<evidence type="ECO:0000256" key="3">
    <source>
        <dbReference type="SAM" id="MobiDB-lite"/>
    </source>
</evidence>
<sequence>MSNTIAERCRGLAEVCYDDSGSSSSEARTGFFSSSSTGQTLSGHSPGHFNKLFGQMTGKVSSPGNAVENKNDAQNAIETAGLHSNTDYPPVTRIGPFDLGRKIGHGRRCVVREARRRDSRKTYAIKLVPKKYVDENYIERMLFELRALHELDHPHIVKIHQIIITDSYMGFVMDLAACGDVYKYLSRHGPLGEQQVLEWGAQLVSAVEHMHRHCYAHRDIKPENILVNSRSEIILTDFEFCTSFKRCGFPMVNSVLGTPPYCAPEGIVSYNNSVNVQPTNVCKADIWSVGMSLYTMACGYLPFNAWELPSSTPQQIAQMYMHIVNTALEFPYYVKQDVSDLISSMLEKNPDERITVYDLKLIIDSKLKEAREYSNANYGVINSFTASQIVNQLVVESP</sequence>
<dbReference type="PROSITE" id="PS00108">
    <property type="entry name" value="PROTEIN_KINASE_ST"/>
    <property type="match status" value="1"/>
</dbReference>
<dbReference type="GO" id="GO:0004674">
    <property type="term" value="F:protein serine/threonine kinase activity"/>
    <property type="evidence" value="ECO:0007669"/>
    <property type="project" value="TreeGrafter"/>
</dbReference>
<keyword evidence="2" id="KW-0067">ATP-binding</keyword>
<evidence type="ECO:0000256" key="1">
    <source>
        <dbReference type="ARBA" id="ARBA00022741"/>
    </source>
</evidence>
<keyword evidence="1" id="KW-0547">Nucleotide-binding</keyword>
<dbReference type="SMART" id="SM00220">
    <property type="entry name" value="S_TKc"/>
    <property type="match status" value="1"/>
</dbReference>
<feature type="compositionally biased region" description="Low complexity" evidence="3">
    <location>
        <begin position="29"/>
        <end position="45"/>
    </location>
</feature>
<protein>
    <recommendedName>
        <fullName evidence="4">Protein kinase domain-containing protein</fullName>
    </recommendedName>
</protein>
<dbReference type="PROSITE" id="PS50011">
    <property type="entry name" value="PROTEIN_KINASE_DOM"/>
    <property type="match status" value="1"/>
</dbReference>
<evidence type="ECO:0000256" key="2">
    <source>
        <dbReference type="ARBA" id="ARBA00022840"/>
    </source>
</evidence>
<dbReference type="InterPro" id="IPR011009">
    <property type="entry name" value="Kinase-like_dom_sf"/>
</dbReference>
<organism evidence="5 6">
    <name type="scientific">Starmerella bacillaris</name>
    <name type="common">Yeast</name>
    <name type="synonym">Candida zemplinina</name>
    <dbReference type="NCBI Taxonomy" id="1247836"/>
    <lineage>
        <taxon>Eukaryota</taxon>
        <taxon>Fungi</taxon>
        <taxon>Dikarya</taxon>
        <taxon>Ascomycota</taxon>
        <taxon>Saccharomycotina</taxon>
        <taxon>Dipodascomycetes</taxon>
        <taxon>Dipodascales</taxon>
        <taxon>Trichomonascaceae</taxon>
        <taxon>Starmerella</taxon>
    </lineage>
</organism>
<dbReference type="Gene3D" id="1.10.510.10">
    <property type="entry name" value="Transferase(Phosphotransferase) domain 1"/>
    <property type="match status" value="1"/>
</dbReference>
<reference evidence="5 6" key="1">
    <citation type="journal article" date="2023" name="Elife">
        <title>Identification of key yeast species and microbe-microbe interactions impacting larval growth of Drosophila in the wild.</title>
        <authorList>
            <person name="Mure A."/>
            <person name="Sugiura Y."/>
            <person name="Maeda R."/>
            <person name="Honda K."/>
            <person name="Sakurai N."/>
            <person name="Takahashi Y."/>
            <person name="Watada M."/>
            <person name="Katoh T."/>
            <person name="Gotoh A."/>
            <person name="Gotoh Y."/>
            <person name="Taniguchi I."/>
            <person name="Nakamura K."/>
            <person name="Hayashi T."/>
            <person name="Katayama T."/>
            <person name="Uemura T."/>
            <person name="Hattori Y."/>
        </authorList>
    </citation>
    <scope>NUCLEOTIDE SEQUENCE [LARGE SCALE GENOMIC DNA]</scope>
    <source>
        <strain evidence="5 6">SB-73</strain>
    </source>
</reference>
<dbReference type="AlphaFoldDB" id="A0AAV5RNC2"/>
<feature type="domain" description="Protein kinase" evidence="4">
    <location>
        <begin position="97"/>
        <end position="367"/>
    </location>
</feature>
<dbReference type="InterPro" id="IPR008271">
    <property type="entry name" value="Ser/Thr_kinase_AS"/>
</dbReference>
<dbReference type="EMBL" id="BTGC01000008">
    <property type="protein sequence ID" value="GMM52447.1"/>
    <property type="molecule type" value="Genomic_DNA"/>
</dbReference>
<evidence type="ECO:0000259" key="4">
    <source>
        <dbReference type="PROSITE" id="PS50011"/>
    </source>
</evidence>
<dbReference type="Proteomes" id="UP001362899">
    <property type="component" value="Unassembled WGS sequence"/>
</dbReference>
<evidence type="ECO:0000313" key="5">
    <source>
        <dbReference type="EMBL" id="GMM52447.1"/>
    </source>
</evidence>
<evidence type="ECO:0000313" key="6">
    <source>
        <dbReference type="Proteomes" id="UP001362899"/>
    </source>
</evidence>
<feature type="region of interest" description="Disordered" evidence="3">
    <location>
        <begin position="27"/>
        <end position="48"/>
    </location>
</feature>
<accession>A0AAV5RNC2</accession>
<proteinExistence type="predicted"/>
<dbReference type="GO" id="GO:0005737">
    <property type="term" value="C:cytoplasm"/>
    <property type="evidence" value="ECO:0007669"/>
    <property type="project" value="TreeGrafter"/>
</dbReference>
<dbReference type="GO" id="GO:0005524">
    <property type="term" value="F:ATP binding"/>
    <property type="evidence" value="ECO:0007669"/>
    <property type="project" value="UniProtKB-KW"/>
</dbReference>
<name>A0AAV5RNC2_STABA</name>
<gene>
    <name evidence="5" type="ORF">DASB73_034100</name>
</gene>
<dbReference type="PANTHER" id="PTHR24346">
    <property type="entry name" value="MAP/MICROTUBULE AFFINITY-REGULATING KINASE"/>
    <property type="match status" value="1"/>
</dbReference>
<dbReference type="InterPro" id="IPR000719">
    <property type="entry name" value="Prot_kinase_dom"/>
</dbReference>
<keyword evidence="6" id="KW-1185">Reference proteome</keyword>
<dbReference type="Pfam" id="PF00069">
    <property type="entry name" value="Pkinase"/>
    <property type="match status" value="1"/>
</dbReference>
<dbReference type="GO" id="GO:0035556">
    <property type="term" value="P:intracellular signal transduction"/>
    <property type="evidence" value="ECO:0007669"/>
    <property type="project" value="TreeGrafter"/>
</dbReference>
<comment type="caution">
    <text evidence="5">The sequence shown here is derived from an EMBL/GenBank/DDBJ whole genome shotgun (WGS) entry which is preliminary data.</text>
</comment>